<organism evidence="2 3">
    <name type="scientific">Fulvivirga sediminis</name>
    <dbReference type="NCBI Taxonomy" id="2803949"/>
    <lineage>
        <taxon>Bacteria</taxon>
        <taxon>Pseudomonadati</taxon>
        <taxon>Bacteroidota</taxon>
        <taxon>Cytophagia</taxon>
        <taxon>Cytophagales</taxon>
        <taxon>Fulvivirgaceae</taxon>
        <taxon>Fulvivirga</taxon>
    </lineage>
</organism>
<dbReference type="Proteomes" id="UP000659388">
    <property type="component" value="Unassembled WGS sequence"/>
</dbReference>
<feature type="chain" id="PRO_5037842337" evidence="1">
    <location>
        <begin position="25"/>
        <end position="398"/>
    </location>
</feature>
<evidence type="ECO:0000313" key="3">
    <source>
        <dbReference type="Proteomes" id="UP000659388"/>
    </source>
</evidence>
<accession>A0A937FA96</accession>
<dbReference type="RefSeq" id="WP_202245950.1">
    <property type="nucleotide sequence ID" value="NZ_JAESIY010000011.1"/>
</dbReference>
<name>A0A937FA96_9BACT</name>
<keyword evidence="1" id="KW-0732">Signal</keyword>
<keyword evidence="3" id="KW-1185">Reference proteome</keyword>
<feature type="signal peptide" evidence="1">
    <location>
        <begin position="1"/>
        <end position="24"/>
    </location>
</feature>
<dbReference type="Pfam" id="PF12094">
    <property type="entry name" value="DUF3570"/>
    <property type="match status" value="1"/>
</dbReference>
<dbReference type="EMBL" id="JAESIY010000011">
    <property type="protein sequence ID" value="MBL3658156.1"/>
    <property type="molecule type" value="Genomic_DNA"/>
</dbReference>
<proteinExistence type="predicted"/>
<dbReference type="InterPro" id="IPR021953">
    <property type="entry name" value="DUF3570"/>
</dbReference>
<reference evidence="2" key="1">
    <citation type="submission" date="2021-01" db="EMBL/GenBank/DDBJ databases">
        <title>Fulvivirga kasyanovii gen. nov., sp nov., a novel member of the phylum Bacteroidetes isolated from seawater in a mussel farm.</title>
        <authorList>
            <person name="Zhao L.-H."/>
            <person name="Wang Z.-J."/>
        </authorList>
    </citation>
    <scope>NUCLEOTIDE SEQUENCE</scope>
    <source>
        <strain evidence="2">2943</strain>
    </source>
</reference>
<gene>
    <name evidence="2" type="ORF">JL102_18535</name>
</gene>
<comment type="caution">
    <text evidence="2">The sequence shown here is derived from an EMBL/GenBank/DDBJ whole genome shotgun (WGS) entry which is preliminary data.</text>
</comment>
<dbReference type="AlphaFoldDB" id="A0A937FA96"/>
<evidence type="ECO:0000313" key="2">
    <source>
        <dbReference type="EMBL" id="MBL3658156.1"/>
    </source>
</evidence>
<sequence length="398" mass="45439">MFYNLNKSLFLLLSLSLATCIAYGQENDKKEIDVNFLFNYYTQDGDHAAVTGGKGTQDLQDRATEININIPLDSVSAIFFYSHLNVYTSASTDNIDSRVSSASREDVRASMEIGYNKEYNVNHQYSVSAGGSTETDYLSTFIKGGWSVSSMDHNREVGINASAYFDTWLPIFPEEIRGTNNAVITTNKRNSYSLSTAYSQVINKKLQASLLFDLVYQKGLLSTPFHRVYFAEEDLPKIEKLPDSRWKYPLGLRLNYYINDYLIGRFFYRYYSDDFGIEAHTADIEIPISITQFFTISPFYRFHSQTKANFFAAYQQHSSEQAYYTSDYDLSGFSSHKVGLGIYYSPLYGIGRMKLSKNKLSILKGMEIRAANYKRSDGMEAFLISLNCDIRILANKRQ</sequence>
<evidence type="ECO:0000256" key="1">
    <source>
        <dbReference type="SAM" id="SignalP"/>
    </source>
</evidence>
<protein>
    <submittedName>
        <fullName evidence="2">DUF3570 domain-containing protein</fullName>
    </submittedName>
</protein>